<keyword evidence="3" id="KW-1185">Reference proteome</keyword>
<keyword evidence="2" id="KW-0689">Ribosomal protein</keyword>
<dbReference type="Gene3D" id="3.30.1390.10">
    <property type="match status" value="1"/>
</dbReference>
<dbReference type="EMBL" id="CP108135">
    <property type="protein sequence ID" value="WTP67366.1"/>
    <property type="molecule type" value="Genomic_DNA"/>
</dbReference>
<sequence>MADDYFLLVCDDVPHDVVLTGPGIRVLDVAQVVRRLTGLSLWRSKVLATQVPALILDGVHRADAEAAATNLRAAGALAQVRAQPEPDFLKP</sequence>
<dbReference type="SUPFAM" id="SSF54736">
    <property type="entry name" value="ClpS-like"/>
    <property type="match status" value="1"/>
</dbReference>
<evidence type="ECO:0000313" key="3">
    <source>
        <dbReference type="Proteomes" id="UP001622496"/>
    </source>
</evidence>
<evidence type="ECO:0000313" key="2">
    <source>
        <dbReference type="EMBL" id="WTP67366.1"/>
    </source>
</evidence>
<gene>
    <name evidence="2" type="ORF">OG560_18910</name>
</gene>
<keyword evidence="2" id="KW-0687">Ribonucleoprotein</keyword>
<dbReference type="GO" id="GO:0005840">
    <property type="term" value="C:ribosome"/>
    <property type="evidence" value="ECO:0007669"/>
    <property type="project" value="UniProtKB-KW"/>
</dbReference>
<dbReference type="Proteomes" id="UP001622496">
    <property type="component" value="Chromosome"/>
</dbReference>
<dbReference type="InterPro" id="IPR013823">
    <property type="entry name" value="Ribosomal_bL12_C"/>
</dbReference>
<protein>
    <submittedName>
        <fullName evidence="2">Ribosomal protein L7/L12</fullName>
    </submittedName>
</protein>
<reference evidence="2 3" key="1">
    <citation type="submission" date="2022-10" db="EMBL/GenBank/DDBJ databases">
        <title>The complete genomes of actinobacterial strains from the NBC collection.</title>
        <authorList>
            <person name="Joergensen T.S."/>
            <person name="Alvarez Arevalo M."/>
            <person name="Sterndorff E.B."/>
            <person name="Faurdal D."/>
            <person name="Vuksanovic O."/>
            <person name="Mourched A.-S."/>
            <person name="Charusanti P."/>
            <person name="Shaw S."/>
            <person name="Blin K."/>
            <person name="Weber T."/>
        </authorList>
    </citation>
    <scope>NUCLEOTIDE SEQUENCE [LARGE SCALE GENOMIC DNA]</scope>
    <source>
        <strain evidence="2 3">NBC_00185</strain>
    </source>
</reference>
<feature type="domain" description="Large ribosomal subunit protein bL12 C-terminal" evidence="1">
    <location>
        <begin position="16"/>
        <end position="80"/>
    </location>
</feature>
<organism evidence="2 3">
    <name type="scientific">[Kitasatospora] papulosa</name>
    <dbReference type="NCBI Taxonomy" id="1464011"/>
    <lineage>
        <taxon>Bacteria</taxon>
        <taxon>Bacillati</taxon>
        <taxon>Actinomycetota</taxon>
        <taxon>Actinomycetes</taxon>
        <taxon>Kitasatosporales</taxon>
        <taxon>Streptomycetaceae</taxon>
        <taxon>Streptomyces</taxon>
    </lineage>
</organism>
<accession>A0ABZ1K8W7</accession>
<proteinExistence type="predicted"/>
<dbReference type="RefSeq" id="WP_030124024.1">
    <property type="nucleotide sequence ID" value="NZ_CP108135.1"/>
</dbReference>
<dbReference type="InterPro" id="IPR014719">
    <property type="entry name" value="Ribosomal_bL12_C/ClpS-like"/>
</dbReference>
<dbReference type="Pfam" id="PF00542">
    <property type="entry name" value="Ribosomal_L12"/>
    <property type="match status" value="1"/>
</dbReference>
<evidence type="ECO:0000259" key="1">
    <source>
        <dbReference type="Pfam" id="PF00542"/>
    </source>
</evidence>
<name>A0ABZ1K8W7_9ACTN</name>